<dbReference type="EMBL" id="DF967972">
    <property type="protein sequence ID" value="GAP13622.1"/>
    <property type="molecule type" value="Genomic_DNA"/>
</dbReference>
<feature type="domain" description="DUF1638" evidence="1">
    <location>
        <begin position="30"/>
        <end position="213"/>
    </location>
</feature>
<dbReference type="OrthoDB" id="9787351at2"/>
<dbReference type="Proteomes" id="UP000055060">
    <property type="component" value="Unassembled WGS sequence"/>
</dbReference>
<proteinExistence type="predicted"/>
<evidence type="ECO:0000313" key="2">
    <source>
        <dbReference type="EMBL" id="GAP13622.1"/>
    </source>
</evidence>
<accession>A0A0S7BGJ2</accession>
<sequence length="249" mass="27935">MRLRCIACQVLTHPLQAAVACSPHSVDLEFVPLGQHDYPKKLREELQGRIDAVDGRGYDAVLLGYGLCGQAMDGLKARSIPLVIPRAHDCITLYLGSRERYQREFEDHPGTYWYTRDQLEHRTGEAAALSMGSGSDEELRNAYASHVQKFGRENADYLMEVMGAWRKSYRRGVYLELSEGDSDGTIAQAEAEASRRGWTFERYATDLRLAHELVNGGWLPAGNRDFLYVPAGGTVQTAYNECILDTCPR</sequence>
<evidence type="ECO:0000259" key="1">
    <source>
        <dbReference type="Pfam" id="PF07796"/>
    </source>
</evidence>
<organism evidence="2">
    <name type="scientific">Longilinea arvoryzae</name>
    <dbReference type="NCBI Taxonomy" id="360412"/>
    <lineage>
        <taxon>Bacteria</taxon>
        <taxon>Bacillati</taxon>
        <taxon>Chloroflexota</taxon>
        <taxon>Anaerolineae</taxon>
        <taxon>Anaerolineales</taxon>
        <taxon>Anaerolineaceae</taxon>
        <taxon>Longilinea</taxon>
    </lineage>
</organism>
<evidence type="ECO:0000313" key="3">
    <source>
        <dbReference type="Proteomes" id="UP000055060"/>
    </source>
</evidence>
<dbReference type="Pfam" id="PF07796">
    <property type="entry name" value="DUF1638"/>
    <property type="match status" value="1"/>
</dbReference>
<dbReference type="STRING" id="360412.LARV_01377"/>
<dbReference type="AlphaFoldDB" id="A0A0S7BGJ2"/>
<dbReference type="PROSITE" id="PS51257">
    <property type="entry name" value="PROKAR_LIPOPROTEIN"/>
    <property type="match status" value="1"/>
</dbReference>
<gene>
    <name evidence="2" type="ORF">LARV_01377</name>
</gene>
<protein>
    <recommendedName>
        <fullName evidence="1">DUF1638 domain-containing protein</fullName>
    </recommendedName>
</protein>
<dbReference type="InterPro" id="IPR012437">
    <property type="entry name" value="DUF1638"/>
</dbReference>
<name>A0A0S7BGJ2_9CHLR</name>
<reference evidence="2" key="1">
    <citation type="submission" date="2015-07" db="EMBL/GenBank/DDBJ databases">
        <title>Draft Genome Sequences of Anaerolinea thermolimosa IMO-1, Bellilinea caldifistulae GOMI-1, Leptolinea tardivitalis YMTK-2, Levilinea saccharolytica KIBI-1,Longilinea arvoryzae KOME-1, Previously Described as Members of the Anaerolineaceae (Chloroflexi).</title>
        <authorList>
            <person name="Sekiguchi Y."/>
            <person name="Ohashi A."/>
            <person name="Matsuura N."/>
            <person name="Tourlousse M.D."/>
        </authorList>
    </citation>
    <scope>NUCLEOTIDE SEQUENCE [LARGE SCALE GENOMIC DNA]</scope>
    <source>
        <strain evidence="2">KOME-1</strain>
    </source>
</reference>
<keyword evidence="3" id="KW-1185">Reference proteome</keyword>
<dbReference type="RefSeq" id="WP_075072948.1">
    <property type="nucleotide sequence ID" value="NZ_DF967972.1"/>
</dbReference>